<evidence type="ECO:0000313" key="2">
    <source>
        <dbReference type="Proteomes" id="UP001196413"/>
    </source>
</evidence>
<reference evidence="1" key="1">
    <citation type="submission" date="2021-06" db="EMBL/GenBank/DDBJ databases">
        <title>Parelaphostrongylus tenuis whole genome reference sequence.</title>
        <authorList>
            <person name="Garwood T.J."/>
            <person name="Larsen P.A."/>
            <person name="Fountain-Jones N.M."/>
            <person name="Garbe J.R."/>
            <person name="Macchietto M.G."/>
            <person name="Kania S.A."/>
            <person name="Gerhold R.W."/>
            <person name="Richards J.E."/>
            <person name="Wolf T.M."/>
        </authorList>
    </citation>
    <scope>NUCLEOTIDE SEQUENCE</scope>
    <source>
        <strain evidence="1">MNPRO001-30</strain>
        <tissue evidence="1">Meninges</tissue>
    </source>
</reference>
<name>A0AAD5M3M7_PARTN</name>
<accession>A0AAD5M3M7</accession>
<proteinExistence type="predicted"/>
<organism evidence="1 2">
    <name type="scientific">Parelaphostrongylus tenuis</name>
    <name type="common">Meningeal worm</name>
    <dbReference type="NCBI Taxonomy" id="148309"/>
    <lineage>
        <taxon>Eukaryota</taxon>
        <taxon>Metazoa</taxon>
        <taxon>Ecdysozoa</taxon>
        <taxon>Nematoda</taxon>
        <taxon>Chromadorea</taxon>
        <taxon>Rhabditida</taxon>
        <taxon>Rhabditina</taxon>
        <taxon>Rhabditomorpha</taxon>
        <taxon>Strongyloidea</taxon>
        <taxon>Metastrongylidae</taxon>
        <taxon>Parelaphostrongylus</taxon>
    </lineage>
</organism>
<evidence type="ECO:0000313" key="1">
    <source>
        <dbReference type="EMBL" id="KAJ1351555.1"/>
    </source>
</evidence>
<comment type="caution">
    <text evidence="1">The sequence shown here is derived from an EMBL/GenBank/DDBJ whole genome shotgun (WGS) entry which is preliminary data.</text>
</comment>
<dbReference type="Proteomes" id="UP001196413">
    <property type="component" value="Unassembled WGS sequence"/>
</dbReference>
<gene>
    <name evidence="1" type="ORF">KIN20_007594</name>
</gene>
<protein>
    <submittedName>
        <fullName evidence="1">Uncharacterized protein</fullName>
    </submittedName>
</protein>
<sequence>MSGLCKVILNTDCECLCDRNKRTSSWSRVARGCDDKEFTSVYHFERLVLSNTGQSCSKQSGSAIILLCCFLVDD</sequence>
<dbReference type="EMBL" id="JAHQIW010001102">
    <property type="protein sequence ID" value="KAJ1351555.1"/>
    <property type="molecule type" value="Genomic_DNA"/>
</dbReference>
<keyword evidence="2" id="KW-1185">Reference proteome</keyword>
<dbReference type="AlphaFoldDB" id="A0AAD5M3M7"/>